<dbReference type="EMBL" id="BAAACR010000004">
    <property type="protein sequence ID" value="GAA0206182.1"/>
    <property type="molecule type" value="Genomic_DNA"/>
</dbReference>
<dbReference type="Proteomes" id="UP001500399">
    <property type="component" value="Unassembled WGS sequence"/>
</dbReference>
<evidence type="ECO:0000313" key="3">
    <source>
        <dbReference type="Proteomes" id="UP001500399"/>
    </source>
</evidence>
<reference evidence="3" key="1">
    <citation type="journal article" date="2019" name="Int. J. Syst. Evol. Microbiol.">
        <title>The Global Catalogue of Microorganisms (GCM) 10K type strain sequencing project: providing services to taxonomists for standard genome sequencing and annotation.</title>
        <authorList>
            <consortium name="The Broad Institute Genomics Platform"/>
            <consortium name="The Broad Institute Genome Sequencing Center for Infectious Disease"/>
            <person name="Wu L."/>
            <person name="Ma J."/>
        </authorList>
    </citation>
    <scope>NUCLEOTIDE SEQUENCE [LARGE SCALE GENOMIC DNA]</scope>
    <source>
        <strain evidence="3">JCM 8542</strain>
    </source>
</reference>
<dbReference type="PANTHER" id="PTHR36180:SF2">
    <property type="entry name" value="BRO FAMILY PROTEIN"/>
    <property type="match status" value="1"/>
</dbReference>
<evidence type="ECO:0000259" key="1">
    <source>
        <dbReference type="PROSITE" id="PS51750"/>
    </source>
</evidence>
<dbReference type="InterPro" id="IPR003497">
    <property type="entry name" value="BRO_N_domain"/>
</dbReference>
<gene>
    <name evidence="2" type="ORF">GCM10008919_06780</name>
</gene>
<comment type="caution">
    <text evidence="2">The sequence shown here is derived from an EMBL/GenBank/DDBJ whole genome shotgun (WGS) entry which is preliminary data.</text>
</comment>
<dbReference type="SMART" id="SM01040">
    <property type="entry name" value="Bro-N"/>
    <property type="match status" value="1"/>
</dbReference>
<dbReference type="PANTHER" id="PTHR36180">
    <property type="entry name" value="DNA-BINDING PROTEIN-RELATED-RELATED"/>
    <property type="match status" value="1"/>
</dbReference>
<evidence type="ECO:0000313" key="2">
    <source>
        <dbReference type="EMBL" id="GAA0206182.1"/>
    </source>
</evidence>
<sequence>MTKEVQIFENAEFGKVRTVVKGGEPYFVGKDVAEILGYKDTVNALKAHVDEEDKTGWQITTPSRGTQTATIINESGLYSLILSSKLPAAKKFKRWVTSEVLPSIRKTGGYNVKHDDALQSKRVEIMERNARTRAANLLLKIAERTNIPEYKAVCNAKAAEMVAGEIILPLPAAERRTYSATEIGAMFGVSANKIGKLANKHNLKTDAYGKLFYSKSEHSVKEVETWRYYESVIPVFEKIFGREAA</sequence>
<feature type="domain" description="Bro-N" evidence="1">
    <location>
        <begin position="2"/>
        <end position="108"/>
    </location>
</feature>
<protein>
    <submittedName>
        <fullName evidence="2">Phage antirepressor KilAC domain-containing protein</fullName>
    </submittedName>
</protein>
<dbReference type="PROSITE" id="PS51750">
    <property type="entry name" value="BRO_N"/>
    <property type="match status" value="1"/>
</dbReference>
<name>A0ABP3CHZ2_9FIRM</name>
<accession>A0ABP3CHZ2</accession>
<dbReference type="RefSeq" id="WP_304986317.1">
    <property type="nucleotide sequence ID" value="NZ_BAAACR010000004.1"/>
</dbReference>
<dbReference type="Pfam" id="PF02498">
    <property type="entry name" value="Bro-N"/>
    <property type="match status" value="1"/>
</dbReference>
<organism evidence="2 3">
    <name type="scientific">Selenomonas dianae</name>
    <dbReference type="NCBI Taxonomy" id="135079"/>
    <lineage>
        <taxon>Bacteria</taxon>
        <taxon>Bacillati</taxon>
        <taxon>Bacillota</taxon>
        <taxon>Negativicutes</taxon>
        <taxon>Selenomonadales</taxon>
        <taxon>Selenomonadaceae</taxon>
        <taxon>Selenomonas</taxon>
    </lineage>
</organism>
<keyword evidence="3" id="KW-1185">Reference proteome</keyword>
<proteinExistence type="predicted"/>